<dbReference type="PRINTS" id="PR00762">
    <property type="entry name" value="CLCHANNEL"/>
</dbReference>
<evidence type="ECO:0000256" key="4">
    <source>
        <dbReference type="ARBA" id="ARBA00023136"/>
    </source>
</evidence>
<dbReference type="Proteomes" id="UP000649345">
    <property type="component" value="Unassembled WGS sequence"/>
</dbReference>
<keyword evidence="2 5" id="KW-0812">Transmembrane</keyword>
<evidence type="ECO:0000256" key="2">
    <source>
        <dbReference type="ARBA" id="ARBA00022692"/>
    </source>
</evidence>
<accession>A0A923RMW8</accession>
<keyword evidence="4 5" id="KW-0472">Membrane</keyword>
<feature type="transmembrane region" description="Helical" evidence="5">
    <location>
        <begin position="74"/>
        <end position="93"/>
    </location>
</feature>
<feature type="transmembrane region" description="Helical" evidence="5">
    <location>
        <begin position="37"/>
        <end position="62"/>
    </location>
</feature>
<reference evidence="6" key="1">
    <citation type="submission" date="2020-08" db="EMBL/GenBank/DDBJ databases">
        <title>Genome public.</title>
        <authorList>
            <person name="Liu C."/>
            <person name="Sun Q."/>
        </authorList>
    </citation>
    <scope>NUCLEOTIDE SEQUENCE</scope>
    <source>
        <strain evidence="6">NSJ-68</strain>
    </source>
</reference>
<feature type="transmembrane region" description="Helical" evidence="5">
    <location>
        <begin position="369"/>
        <end position="391"/>
    </location>
</feature>
<dbReference type="SUPFAM" id="SSF81340">
    <property type="entry name" value="Clc chloride channel"/>
    <property type="match status" value="1"/>
</dbReference>
<dbReference type="PANTHER" id="PTHR43427:SF12">
    <property type="entry name" value="CHLORIDE TRANSPORTER"/>
    <property type="match status" value="1"/>
</dbReference>
<feature type="transmembrane region" description="Helical" evidence="5">
    <location>
        <begin position="169"/>
        <end position="192"/>
    </location>
</feature>
<protein>
    <submittedName>
        <fullName evidence="6">Chloride channel protein</fullName>
    </submittedName>
</protein>
<keyword evidence="3 5" id="KW-1133">Transmembrane helix</keyword>
<dbReference type="RefSeq" id="WP_186872186.1">
    <property type="nucleotide sequence ID" value="NZ_JACOOR010000004.1"/>
</dbReference>
<keyword evidence="7" id="KW-1185">Reference proteome</keyword>
<feature type="transmembrane region" description="Helical" evidence="5">
    <location>
        <begin position="344"/>
        <end position="362"/>
    </location>
</feature>
<proteinExistence type="predicted"/>
<sequence length="442" mass="48334">MNEQKSNETQIEKLEEELRDAIPQLENRFRITIWNRLVVLLKWLVFATLTGLALGLVGTAFGKGVSMATAFRMAHSWILYSLPFAGVLIVWMYKWERKQERSSTNMVLDAIHAEREIPLKTAPLIFISTILTHLFGGSAGREGAALQLGGSIGNFLGRVLRIDENDRRVMIMAGMSAAFSALFGTPMAAAVFSMEVVSVGIMHYAALVPCVIASYVAYGVACHFGLTGERFALGTLPEFNIMNAGKILFLGFCCAAVSILFCVVLHKTEELFAEKIKNSFLRPLVSGILIIGLTLLLGTTDYLGTGMQVVERAVVDRQVIWCAFLLKIIFTAITLSGGFKGGEIVPTFFVGATFGCLMGQILHISPSLAAACGMAAVFCGVTNSPISSLLISLEMFGFEGAPFYFIAIAISYMQSGYYGLYRSQKIMYSKVKTTFINRNAKE</sequence>
<feature type="transmembrane region" description="Helical" evidence="5">
    <location>
        <begin position="247"/>
        <end position="268"/>
    </location>
</feature>
<gene>
    <name evidence="6" type="ORF">H8S44_08915</name>
</gene>
<comment type="subcellular location">
    <subcellularLocation>
        <location evidence="1">Membrane</location>
        <topology evidence="1">Multi-pass membrane protein</topology>
    </subcellularLocation>
</comment>
<evidence type="ECO:0000256" key="3">
    <source>
        <dbReference type="ARBA" id="ARBA00022989"/>
    </source>
</evidence>
<dbReference type="Gene3D" id="1.10.3080.10">
    <property type="entry name" value="Clc chloride channel"/>
    <property type="match status" value="1"/>
</dbReference>
<feature type="transmembrane region" description="Helical" evidence="5">
    <location>
        <begin position="403"/>
        <end position="420"/>
    </location>
</feature>
<dbReference type="InterPro" id="IPR050368">
    <property type="entry name" value="ClC-type_chloride_channel"/>
</dbReference>
<dbReference type="EMBL" id="JACOOR010000004">
    <property type="protein sequence ID" value="MBC5659891.1"/>
    <property type="molecule type" value="Genomic_DNA"/>
</dbReference>
<name>A0A923RMW8_9FIRM</name>
<dbReference type="GO" id="GO:0015108">
    <property type="term" value="F:chloride transmembrane transporter activity"/>
    <property type="evidence" value="ECO:0007669"/>
    <property type="project" value="InterPro"/>
</dbReference>
<dbReference type="GO" id="GO:0016020">
    <property type="term" value="C:membrane"/>
    <property type="evidence" value="ECO:0007669"/>
    <property type="project" value="UniProtKB-SubCell"/>
</dbReference>
<feature type="transmembrane region" description="Helical" evidence="5">
    <location>
        <begin position="280"/>
        <end position="298"/>
    </location>
</feature>
<dbReference type="InterPro" id="IPR001807">
    <property type="entry name" value="ClC"/>
</dbReference>
<dbReference type="PANTHER" id="PTHR43427">
    <property type="entry name" value="CHLORIDE CHANNEL PROTEIN CLC-E"/>
    <property type="match status" value="1"/>
</dbReference>
<evidence type="ECO:0000256" key="5">
    <source>
        <dbReference type="SAM" id="Phobius"/>
    </source>
</evidence>
<comment type="caution">
    <text evidence="6">The sequence shown here is derived from an EMBL/GenBank/DDBJ whole genome shotgun (WGS) entry which is preliminary data.</text>
</comment>
<feature type="transmembrane region" description="Helical" evidence="5">
    <location>
        <begin position="319"/>
        <end position="338"/>
    </location>
</feature>
<dbReference type="AlphaFoldDB" id="A0A923RMW8"/>
<dbReference type="Pfam" id="PF00654">
    <property type="entry name" value="Voltage_CLC"/>
    <property type="match status" value="1"/>
</dbReference>
<dbReference type="InterPro" id="IPR014743">
    <property type="entry name" value="Cl-channel_core"/>
</dbReference>
<evidence type="ECO:0000313" key="7">
    <source>
        <dbReference type="Proteomes" id="UP000649345"/>
    </source>
</evidence>
<organism evidence="6 7">
    <name type="scientific">Anaerosacchariphilus hominis</name>
    <dbReference type="NCBI Taxonomy" id="2763017"/>
    <lineage>
        <taxon>Bacteria</taxon>
        <taxon>Bacillati</taxon>
        <taxon>Bacillota</taxon>
        <taxon>Clostridia</taxon>
        <taxon>Lachnospirales</taxon>
        <taxon>Lachnospiraceae</taxon>
        <taxon>Anaerosacchariphilus</taxon>
    </lineage>
</organism>
<feature type="transmembrane region" description="Helical" evidence="5">
    <location>
        <begin position="204"/>
        <end position="226"/>
    </location>
</feature>
<evidence type="ECO:0000313" key="6">
    <source>
        <dbReference type="EMBL" id="MBC5659891.1"/>
    </source>
</evidence>
<evidence type="ECO:0000256" key="1">
    <source>
        <dbReference type="ARBA" id="ARBA00004141"/>
    </source>
</evidence>